<dbReference type="AlphaFoldDB" id="A0A1N6H711"/>
<accession>A0A1N6H711</accession>
<dbReference type="Proteomes" id="UP000184932">
    <property type="component" value="Unassembled WGS sequence"/>
</dbReference>
<sequence length="53" mass="6074">MDEIRSIVMREKQQSVSNREWKHRLVGYGYKLEETASGFVVSSMRGGEALLTL</sequence>
<evidence type="ECO:0000313" key="2">
    <source>
        <dbReference type="Proteomes" id="UP000184932"/>
    </source>
</evidence>
<proteinExistence type="predicted"/>
<name>A0A1N6H711_9RHOB</name>
<reference evidence="2" key="1">
    <citation type="submission" date="2016-11" db="EMBL/GenBank/DDBJ databases">
        <authorList>
            <person name="Varghese N."/>
            <person name="Submissions S."/>
        </authorList>
    </citation>
    <scope>NUCLEOTIDE SEQUENCE [LARGE SCALE GENOMIC DNA]</scope>
    <source>
        <strain evidence="2">DSM 29440</strain>
    </source>
</reference>
<protein>
    <submittedName>
        <fullName evidence="1">Uncharacterized protein</fullName>
    </submittedName>
</protein>
<dbReference type="RefSeq" id="WP_175570481.1">
    <property type="nucleotide sequence ID" value="NZ_FSRL01000001.1"/>
</dbReference>
<gene>
    <name evidence="1" type="ORF">SAMN05444002_3131</name>
</gene>
<keyword evidence="2" id="KW-1185">Reference proteome</keyword>
<dbReference type="STRING" id="1217970.SAMN05444002_3131"/>
<evidence type="ECO:0000313" key="1">
    <source>
        <dbReference type="EMBL" id="SIO15542.1"/>
    </source>
</evidence>
<organism evidence="1 2">
    <name type="scientific">Vannielia litorea</name>
    <dbReference type="NCBI Taxonomy" id="1217970"/>
    <lineage>
        <taxon>Bacteria</taxon>
        <taxon>Pseudomonadati</taxon>
        <taxon>Pseudomonadota</taxon>
        <taxon>Alphaproteobacteria</taxon>
        <taxon>Rhodobacterales</taxon>
        <taxon>Paracoccaceae</taxon>
        <taxon>Vannielia</taxon>
    </lineage>
</organism>
<dbReference type="EMBL" id="FSRL01000001">
    <property type="protein sequence ID" value="SIO15542.1"/>
    <property type="molecule type" value="Genomic_DNA"/>
</dbReference>